<sequence>MPTLSQALALTFAFVSIASAIPAETELARVLDRRDSCNATPCTRCREFTCGLCDVGGTRCRPMALCNSRFTNCKRSVEYDLALAAGKIRERDDGSVEVLDEKANEWTTSVMSFVRNK</sequence>
<gene>
    <name evidence="2" type="ORF">DM02DRAFT_658814</name>
</gene>
<evidence type="ECO:0008006" key="4">
    <source>
        <dbReference type="Google" id="ProtNLM"/>
    </source>
</evidence>
<evidence type="ECO:0000256" key="1">
    <source>
        <dbReference type="SAM" id="SignalP"/>
    </source>
</evidence>
<evidence type="ECO:0000313" key="3">
    <source>
        <dbReference type="Proteomes" id="UP000244855"/>
    </source>
</evidence>
<proteinExistence type="predicted"/>
<dbReference type="AlphaFoldDB" id="A0A2V1DIF3"/>
<dbReference type="Proteomes" id="UP000244855">
    <property type="component" value="Unassembled WGS sequence"/>
</dbReference>
<feature type="chain" id="PRO_5016048130" description="PSI domain-containing protein" evidence="1">
    <location>
        <begin position="21"/>
        <end position="117"/>
    </location>
</feature>
<feature type="signal peptide" evidence="1">
    <location>
        <begin position="1"/>
        <end position="20"/>
    </location>
</feature>
<keyword evidence="1" id="KW-0732">Signal</keyword>
<organism evidence="2 3">
    <name type="scientific">Periconia macrospinosa</name>
    <dbReference type="NCBI Taxonomy" id="97972"/>
    <lineage>
        <taxon>Eukaryota</taxon>
        <taxon>Fungi</taxon>
        <taxon>Dikarya</taxon>
        <taxon>Ascomycota</taxon>
        <taxon>Pezizomycotina</taxon>
        <taxon>Dothideomycetes</taxon>
        <taxon>Pleosporomycetidae</taxon>
        <taxon>Pleosporales</taxon>
        <taxon>Massarineae</taxon>
        <taxon>Periconiaceae</taxon>
        <taxon>Periconia</taxon>
    </lineage>
</organism>
<accession>A0A2V1DIF3</accession>
<dbReference type="OrthoDB" id="10472683at2759"/>
<dbReference type="EMBL" id="KZ805452">
    <property type="protein sequence ID" value="PVH96884.1"/>
    <property type="molecule type" value="Genomic_DNA"/>
</dbReference>
<protein>
    <recommendedName>
        <fullName evidence="4">PSI domain-containing protein</fullName>
    </recommendedName>
</protein>
<keyword evidence="3" id="KW-1185">Reference proteome</keyword>
<name>A0A2V1DIF3_9PLEO</name>
<reference evidence="2 3" key="1">
    <citation type="journal article" date="2018" name="Sci. Rep.">
        <title>Comparative genomics provides insights into the lifestyle and reveals functional heterogeneity of dark septate endophytic fungi.</title>
        <authorList>
            <person name="Knapp D.G."/>
            <person name="Nemeth J.B."/>
            <person name="Barry K."/>
            <person name="Hainaut M."/>
            <person name="Henrissat B."/>
            <person name="Johnson J."/>
            <person name="Kuo A."/>
            <person name="Lim J.H.P."/>
            <person name="Lipzen A."/>
            <person name="Nolan M."/>
            <person name="Ohm R.A."/>
            <person name="Tamas L."/>
            <person name="Grigoriev I.V."/>
            <person name="Spatafora J.W."/>
            <person name="Nagy L.G."/>
            <person name="Kovacs G.M."/>
        </authorList>
    </citation>
    <scope>NUCLEOTIDE SEQUENCE [LARGE SCALE GENOMIC DNA]</scope>
    <source>
        <strain evidence="2 3">DSE2036</strain>
    </source>
</reference>
<evidence type="ECO:0000313" key="2">
    <source>
        <dbReference type="EMBL" id="PVH96884.1"/>
    </source>
</evidence>